<dbReference type="Pfam" id="PF00072">
    <property type="entry name" value="Response_reg"/>
    <property type="match status" value="1"/>
</dbReference>
<dbReference type="CDD" id="cd17535">
    <property type="entry name" value="REC_NarL-like"/>
    <property type="match status" value="1"/>
</dbReference>
<feature type="domain" description="Response regulatory" evidence="7">
    <location>
        <begin position="4"/>
        <end position="119"/>
    </location>
</feature>
<dbReference type="SMART" id="SM00448">
    <property type="entry name" value="REC"/>
    <property type="match status" value="1"/>
</dbReference>
<dbReference type="PRINTS" id="PR00038">
    <property type="entry name" value="HTHLUXR"/>
</dbReference>
<evidence type="ECO:0000313" key="8">
    <source>
        <dbReference type="EMBL" id="MFC0542416.1"/>
    </source>
</evidence>
<dbReference type="Proteomes" id="UP001589810">
    <property type="component" value="Unassembled WGS sequence"/>
</dbReference>
<feature type="domain" description="HTH luxR-type" evidence="6">
    <location>
        <begin position="144"/>
        <end position="209"/>
    </location>
</feature>
<dbReference type="SMART" id="SM00421">
    <property type="entry name" value="HTH_LUXR"/>
    <property type="match status" value="1"/>
</dbReference>
<feature type="modified residue" description="4-aspartylphosphate" evidence="5">
    <location>
        <position position="54"/>
    </location>
</feature>
<accession>A0ABV6MRE1</accession>
<dbReference type="PANTHER" id="PTHR43214:SF24">
    <property type="entry name" value="TRANSCRIPTIONAL REGULATORY PROTEIN NARL-RELATED"/>
    <property type="match status" value="1"/>
</dbReference>
<dbReference type="InterPro" id="IPR039420">
    <property type="entry name" value="WalR-like"/>
</dbReference>
<evidence type="ECO:0000259" key="7">
    <source>
        <dbReference type="PROSITE" id="PS50110"/>
    </source>
</evidence>
<gene>
    <name evidence="8" type="ORF">ACFFH7_13040</name>
</gene>
<evidence type="ECO:0000259" key="6">
    <source>
        <dbReference type="PROSITE" id="PS50043"/>
    </source>
</evidence>
<dbReference type="Pfam" id="PF00196">
    <property type="entry name" value="GerE"/>
    <property type="match status" value="1"/>
</dbReference>
<dbReference type="PANTHER" id="PTHR43214">
    <property type="entry name" value="TWO-COMPONENT RESPONSE REGULATOR"/>
    <property type="match status" value="1"/>
</dbReference>
<keyword evidence="3" id="KW-0238">DNA-binding</keyword>
<sequence length="220" mass="22949">MSLRVLIADDQALIRAGLSALLRAAGLDVAGEAENGVQAVELAAALRPDVIVMDIRMPVLDGLDATERILAAAPGTRILVLTTFDLDEYVYRALAAGAAGFLLKETPPAAIVAAVHAVAAGDVLISPAVTQRLVETYALYHRRATADLAGLTARETEVLRLVAHGLSNAQIAARLVLSESTVKTHVKNLMGKLGLSSRAQAVVAGYESGLVVPGLLDRSD</sequence>
<dbReference type="InterPro" id="IPR001789">
    <property type="entry name" value="Sig_transdc_resp-reg_receiver"/>
</dbReference>
<evidence type="ECO:0000313" key="9">
    <source>
        <dbReference type="Proteomes" id="UP001589810"/>
    </source>
</evidence>
<proteinExistence type="predicted"/>
<evidence type="ECO:0000256" key="3">
    <source>
        <dbReference type="ARBA" id="ARBA00023125"/>
    </source>
</evidence>
<dbReference type="PROSITE" id="PS50043">
    <property type="entry name" value="HTH_LUXR_2"/>
    <property type="match status" value="1"/>
</dbReference>
<dbReference type="EMBL" id="JBHLUD010000004">
    <property type="protein sequence ID" value="MFC0542416.1"/>
    <property type="molecule type" value="Genomic_DNA"/>
</dbReference>
<reference evidence="8 9" key="1">
    <citation type="submission" date="2024-09" db="EMBL/GenBank/DDBJ databases">
        <authorList>
            <person name="Sun Q."/>
            <person name="Mori K."/>
        </authorList>
    </citation>
    <scope>NUCLEOTIDE SEQUENCE [LARGE SCALE GENOMIC DNA]</scope>
    <source>
        <strain evidence="8 9">TBRC 1432</strain>
    </source>
</reference>
<protein>
    <submittedName>
        <fullName evidence="8">Response regulator</fullName>
    </submittedName>
</protein>
<comment type="caution">
    <text evidence="8">The sequence shown here is derived from an EMBL/GenBank/DDBJ whole genome shotgun (WGS) entry which is preliminary data.</text>
</comment>
<dbReference type="InterPro" id="IPR011006">
    <property type="entry name" value="CheY-like_superfamily"/>
</dbReference>
<name>A0ABV6MRE1_9PSEU</name>
<dbReference type="PROSITE" id="PS50110">
    <property type="entry name" value="RESPONSE_REGULATORY"/>
    <property type="match status" value="1"/>
</dbReference>
<dbReference type="Gene3D" id="3.40.50.2300">
    <property type="match status" value="1"/>
</dbReference>
<dbReference type="RefSeq" id="WP_273940837.1">
    <property type="nucleotide sequence ID" value="NZ_CP097263.1"/>
</dbReference>
<evidence type="ECO:0000256" key="1">
    <source>
        <dbReference type="ARBA" id="ARBA00022553"/>
    </source>
</evidence>
<dbReference type="SUPFAM" id="SSF52172">
    <property type="entry name" value="CheY-like"/>
    <property type="match status" value="1"/>
</dbReference>
<dbReference type="InterPro" id="IPR000792">
    <property type="entry name" value="Tscrpt_reg_LuxR_C"/>
</dbReference>
<keyword evidence="9" id="KW-1185">Reference proteome</keyword>
<dbReference type="PROSITE" id="PS00622">
    <property type="entry name" value="HTH_LUXR_1"/>
    <property type="match status" value="1"/>
</dbReference>
<keyword evidence="2" id="KW-0805">Transcription regulation</keyword>
<dbReference type="CDD" id="cd06170">
    <property type="entry name" value="LuxR_C_like"/>
    <property type="match status" value="1"/>
</dbReference>
<organism evidence="8 9">
    <name type="scientific">Kutzneria chonburiensis</name>
    <dbReference type="NCBI Taxonomy" id="1483604"/>
    <lineage>
        <taxon>Bacteria</taxon>
        <taxon>Bacillati</taxon>
        <taxon>Actinomycetota</taxon>
        <taxon>Actinomycetes</taxon>
        <taxon>Pseudonocardiales</taxon>
        <taxon>Pseudonocardiaceae</taxon>
        <taxon>Kutzneria</taxon>
    </lineage>
</organism>
<keyword evidence="4" id="KW-0804">Transcription</keyword>
<dbReference type="InterPro" id="IPR058245">
    <property type="entry name" value="NreC/VraR/RcsB-like_REC"/>
</dbReference>
<evidence type="ECO:0000256" key="4">
    <source>
        <dbReference type="ARBA" id="ARBA00023163"/>
    </source>
</evidence>
<evidence type="ECO:0000256" key="2">
    <source>
        <dbReference type="ARBA" id="ARBA00023015"/>
    </source>
</evidence>
<keyword evidence="1 5" id="KW-0597">Phosphoprotein</keyword>
<evidence type="ECO:0000256" key="5">
    <source>
        <dbReference type="PROSITE-ProRule" id="PRU00169"/>
    </source>
</evidence>